<evidence type="ECO:0000313" key="2">
    <source>
        <dbReference type="Proteomes" id="UP000187609"/>
    </source>
</evidence>
<organism evidence="1 2">
    <name type="scientific">Nicotiana attenuata</name>
    <name type="common">Coyote tobacco</name>
    <dbReference type="NCBI Taxonomy" id="49451"/>
    <lineage>
        <taxon>Eukaryota</taxon>
        <taxon>Viridiplantae</taxon>
        <taxon>Streptophyta</taxon>
        <taxon>Embryophyta</taxon>
        <taxon>Tracheophyta</taxon>
        <taxon>Spermatophyta</taxon>
        <taxon>Magnoliopsida</taxon>
        <taxon>eudicotyledons</taxon>
        <taxon>Gunneridae</taxon>
        <taxon>Pentapetalae</taxon>
        <taxon>asterids</taxon>
        <taxon>lamiids</taxon>
        <taxon>Solanales</taxon>
        <taxon>Solanaceae</taxon>
        <taxon>Nicotianoideae</taxon>
        <taxon>Nicotianeae</taxon>
        <taxon>Nicotiana</taxon>
    </lineage>
</organism>
<dbReference type="STRING" id="49451.A0A314L5R0"/>
<dbReference type="EMBL" id="MJEQ01000352">
    <property type="protein sequence ID" value="OIT37101.1"/>
    <property type="molecule type" value="Genomic_DNA"/>
</dbReference>
<gene>
    <name evidence="1" type="ORF">A4A49_01532</name>
</gene>
<dbReference type="Proteomes" id="UP000187609">
    <property type="component" value="Unassembled WGS sequence"/>
</dbReference>
<reference evidence="1" key="1">
    <citation type="submission" date="2016-11" db="EMBL/GenBank/DDBJ databases">
        <title>The genome of Nicotiana attenuata.</title>
        <authorList>
            <person name="Xu S."/>
            <person name="Brockmoeller T."/>
            <person name="Gaquerel E."/>
            <person name="Navarro A."/>
            <person name="Kuhl H."/>
            <person name="Gase K."/>
            <person name="Ling Z."/>
            <person name="Zhou W."/>
            <person name="Kreitzer C."/>
            <person name="Stanke M."/>
            <person name="Tang H."/>
            <person name="Lyons E."/>
            <person name="Pandey P."/>
            <person name="Pandey S.P."/>
            <person name="Timmermann B."/>
            <person name="Baldwin I.T."/>
        </authorList>
    </citation>
    <scope>NUCLEOTIDE SEQUENCE [LARGE SCALE GENOMIC DNA]</scope>
    <source>
        <strain evidence="1">UT</strain>
    </source>
</reference>
<evidence type="ECO:0000313" key="1">
    <source>
        <dbReference type="EMBL" id="OIT37101.1"/>
    </source>
</evidence>
<comment type="caution">
    <text evidence="1">The sequence shown here is derived from an EMBL/GenBank/DDBJ whole genome shotgun (WGS) entry which is preliminary data.</text>
</comment>
<name>A0A314L5R0_NICAT</name>
<protein>
    <submittedName>
        <fullName evidence="1">Uncharacterized protein</fullName>
    </submittedName>
</protein>
<proteinExistence type="predicted"/>
<dbReference type="Gramene" id="OIT37101">
    <property type="protein sequence ID" value="OIT37101"/>
    <property type="gene ID" value="A4A49_01532"/>
</dbReference>
<dbReference type="AlphaFoldDB" id="A0A314L5R0"/>
<sequence length="505" mass="56661">MFDEIPTNGITIDINSDNTCNVDEVVIPDSPSERNRLEEFKPLKKKILPTFEPQMEATESQSANDDFDLQRIATDSFLSREVRSLETIAIGVTVAYSKDNSPMKLDLAVDADGLEENGVRKEEIEFSMQTFPLATYNGMGSQNQLQHVFKEMPIEEDRFVGKTSNTDGNNEESVLNRVEKNDEILVEADLSAVESKAVQKGATQHKKVEPVLILYDSQSTKNLILGGVGMKPIILCVNRNVVLWDLSSSFTSSKEEFEKPMAISYVQKLQELSNSALISTLTTSLTDAQLSILGHDKIKEWSSLVWLLKLACQYFEKLCPLFDTEILWKNSGAHFSQFCSGDQHFEQLLSGEELLAITTKVLLLVLRRNLITGAFSKIPFDPGVVNSSFSHITLEGKGGFIGRCNCQNHDVGVQSCCWGSFYMDDFKCGVKHDFLVYHFAHEHFYKRSWQENCKKNYRRYTSRIVDTSYGKGDSGNLNSPLSPLTGVILRVIQVVCSNLILSDHG</sequence>
<accession>A0A314L5R0</accession>
<keyword evidence="2" id="KW-1185">Reference proteome</keyword>